<feature type="domain" description="Thioesterase" evidence="3">
    <location>
        <begin position="18"/>
        <end position="239"/>
    </location>
</feature>
<keyword evidence="5" id="KW-1185">Reference proteome</keyword>
<comment type="caution">
    <text evidence="4">The sequence shown here is derived from an EMBL/GenBank/DDBJ whole genome shotgun (WGS) entry which is preliminary data.</text>
</comment>
<dbReference type="PRINTS" id="PR00111">
    <property type="entry name" value="ABHYDROLASE"/>
</dbReference>
<dbReference type="InterPro" id="IPR029058">
    <property type="entry name" value="AB_hydrolase_fold"/>
</dbReference>
<dbReference type="EMBL" id="QGTA01000180">
    <property type="protein sequence ID" value="RQW92825.1"/>
    <property type="molecule type" value="Genomic_DNA"/>
</dbReference>
<dbReference type="InterPro" id="IPR001031">
    <property type="entry name" value="Thioesterase"/>
</dbReference>
<dbReference type="Gene3D" id="3.40.50.1820">
    <property type="entry name" value="alpha/beta hydrolase"/>
    <property type="match status" value="1"/>
</dbReference>
<evidence type="ECO:0000256" key="1">
    <source>
        <dbReference type="ARBA" id="ARBA00007169"/>
    </source>
</evidence>
<sequence length="287" mass="31024">MDSRWLGGQVWNPDADVRLFCLPYAGGGAAAFRGWQRAAPPGVQVVALELPGRGTRLQEAPFLRLTPLIRSLADALTGALDRPYALFGHSMGGLLAFELARALRRRPVRQPEHVFVSAAASPDSPSSRPLLHCAADDEIRAHLAKLGGTPPEVLDNADLMRLMLPVLRADFSVLETYEHRPEPPLATPLTVLGGRGDRIVPPRALDGWRRHTSARSRLCLFPGNHFFLHGARAEVVATVARDLAAVVPPPWVSGAADRYHHRPPPTTAAAVPARSGPPVDRNPGDET</sequence>
<protein>
    <submittedName>
        <fullName evidence="4">Thioesterase</fullName>
    </submittedName>
</protein>
<evidence type="ECO:0000313" key="4">
    <source>
        <dbReference type="EMBL" id="RQW92825.1"/>
    </source>
</evidence>
<dbReference type="Proteomes" id="UP000274694">
    <property type="component" value="Unassembled WGS sequence"/>
</dbReference>
<dbReference type="PANTHER" id="PTHR11487">
    <property type="entry name" value="THIOESTERASE"/>
    <property type="match status" value="1"/>
</dbReference>
<gene>
    <name evidence="4" type="ORF">DLJ60_13325</name>
</gene>
<dbReference type="SUPFAM" id="SSF53474">
    <property type="entry name" value="alpha/beta-Hydrolases"/>
    <property type="match status" value="1"/>
</dbReference>
<dbReference type="InterPro" id="IPR012223">
    <property type="entry name" value="TEII"/>
</dbReference>
<name>A0ABX9Y3R7_MICCH</name>
<dbReference type="RefSeq" id="WP_083297006.1">
    <property type="nucleotide sequence ID" value="NZ_CBDRBH010000009.1"/>
</dbReference>
<comment type="similarity">
    <text evidence="1">Belongs to the thioesterase family.</text>
</comment>
<evidence type="ECO:0000256" key="2">
    <source>
        <dbReference type="SAM" id="MobiDB-lite"/>
    </source>
</evidence>
<dbReference type="PANTHER" id="PTHR11487:SF0">
    <property type="entry name" value="S-ACYL FATTY ACID SYNTHASE THIOESTERASE, MEDIUM CHAIN"/>
    <property type="match status" value="1"/>
</dbReference>
<feature type="region of interest" description="Disordered" evidence="2">
    <location>
        <begin position="254"/>
        <end position="287"/>
    </location>
</feature>
<organism evidence="4 5">
    <name type="scientific">Micromonospora chalcea</name>
    <dbReference type="NCBI Taxonomy" id="1874"/>
    <lineage>
        <taxon>Bacteria</taxon>
        <taxon>Bacillati</taxon>
        <taxon>Actinomycetota</taxon>
        <taxon>Actinomycetes</taxon>
        <taxon>Micromonosporales</taxon>
        <taxon>Micromonosporaceae</taxon>
        <taxon>Micromonospora</taxon>
    </lineage>
</organism>
<dbReference type="Pfam" id="PF00975">
    <property type="entry name" value="Thioesterase"/>
    <property type="match status" value="1"/>
</dbReference>
<dbReference type="InterPro" id="IPR000073">
    <property type="entry name" value="AB_hydrolase_1"/>
</dbReference>
<reference evidence="4 5" key="1">
    <citation type="submission" date="2018-05" db="EMBL/GenBank/DDBJ databases">
        <title>Micromonospora from Atacama Desert.</title>
        <authorList>
            <person name="Carro L."/>
            <person name="Goodfellow M."/>
            <person name="Klenk H.-P."/>
        </authorList>
    </citation>
    <scope>NUCLEOTIDE SEQUENCE [LARGE SCALE GENOMIC DNA]</scope>
    <source>
        <strain evidence="4 5">LB41</strain>
    </source>
</reference>
<evidence type="ECO:0000313" key="5">
    <source>
        <dbReference type="Proteomes" id="UP000274694"/>
    </source>
</evidence>
<proteinExistence type="inferred from homology"/>
<evidence type="ECO:0000259" key="3">
    <source>
        <dbReference type="Pfam" id="PF00975"/>
    </source>
</evidence>
<accession>A0ABX9Y3R7</accession>